<dbReference type="InterPro" id="IPR029045">
    <property type="entry name" value="ClpP/crotonase-like_dom_sf"/>
</dbReference>
<protein>
    <submittedName>
        <fullName evidence="3">Enoyl-CoA hydratase-related protein</fullName>
    </submittedName>
</protein>
<accession>A0ABP3KVI9</accession>
<proteinExistence type="inferred from homology"/>
<dbReference type="RefSeq" id="WP_229955640.1">
    <property type="nucleotide sequence ID" value="NZ_BAAAEM010000003.1"/>
</dbReference>
<dbReference type="Gene3D" id="3.90.226.10">
    <property type="entry name" value="2-enoyl-CoA Hydratase, Chain A, domain 1"/>
    <property type="match status" value="1"/>
</dbReference>
<dbReference type="PROSITE" id="PS00166">
    <property type="entry name" value="ENOYL_COA_HYDRATASE"/>
    <property type="match status" value="1"/>
</dbReference>
<dbReference type="PANTHER" id="PTHR42964:SF1">
    <property type="entry name" value="POLYKETIDE BIOSYNTHESIS ENOYL-COA HYDRATASE PKSH-RELATED"/>
    <property type="match status" value="1"/>
</dbReference>
<reference evidence="4" key="1">
    <citation type="journal article" date="2019" name="Int. J. Syst. Evol. Microbiol.">
        <title>The Global Catalogue of Microorganisms (GCM) 10K type strain sequencing project: providing services to taxonomists for standard genome sequencing and annotation.</title>
        <authorList>
            <consortium name="The Broad Institute Genomics Platform"/>
            <consortium name="The Broad Institute Genome Sequencing Center for Infectious Disease"/>
            <person name="Wu L."/>
            <person name="Ma J."/>
        </authorList>
    </citation>
    <scope>NUCLEOTIDE SEQUENCE [LARGE SCALE GENOMIC DNA]</scope>
    <source>
        <strain evidence="4">JCM 14162</strain>
    </source>
</reference>
<organism evidence="3 4">
    <name type="scientific">Parasphingorhabdus litoris</name>
    <dbReference type="NCBI Taxonomy" id="394733"/>
    <lineage>
        <taxon>Bacteria</taxon>
        <taxon>Pseudomonadati</taxon>
        <taxon>Pseudomonadota</taxon>
        <taxon>Alphaproteobacteria</taxon>
        <taxon>Sphingomonadales</taxon>
        <taxon>Sphingomonadaceae</taxon>
        <taxon>Parasphingorhabdus</taxon>
    </lineage>
</organism>
<dbReference type="SUPFAM" id="SSF52096">
    <property type="entry name" value="ClpP/crotonase"/>
    <property type="match status" value="1"/>
</dbReference>
<dbReference type="PANTHER" id="PTHR42964">
    <property type="entry name" value="ENOYL-COA HYDRATASE"/>
    <property type="match status" value="1"/>
</dbReference>
<comment type="caution">
    <text evidence="3">The sequence shown here is derived from an EMBL/GenBank/DDBJ whole genome shotgun (WGS) entry which is preliminary data.</text>
</comment>
<evidence type="ECO:0000256" key="1">
    <source>
        <dbReference type="ARBA" id="ARBA00005254"/>
    </source>
</evidence>
<dbReference type="EMBL" id="BAAAEM010000003">
    <property type="protein sequence ID" value="GAA0486135.1"/>
    <property type="molecule type" value="Genomic_DNA"/>
</dbReference>
<dbReference type="Pfam" id="PF00378">
    <property type="entry name" value="ECH_1"/>
    <property type="match status" value="1"/>
</dbReference>
<gene>
    <name evidence="3" type="ORF">GCM10009096_31140</name>
</gene>
<comment type="similarity">
    <text evidence="1 2">Belongs to the enoyl-CoA hydratase/isomerase family.</text>
</comment>
<evidence type="ECO:0000313" key="3">
    <source>
        <dbReference type="EMBL" id="GAA0486135.1"/>
    </source>
</evidence>
<dbReference type="CDD" id="cd06558">
    <property type="entry name" value="crotonase-like"/>
    <property type="match status" value="1"/>
</dbReference>
<dbReference type="InterPro" id="IPR014748">
    <property type="entry name" value="Enoyl-CoA_hydra_C"/>
</dbReference>
<dbReference type="InterPro" id="IPR051683">
    <property type="entry name" value="Enoyl-CoA_Hydratase/Isomerase"/>
</dbReference>
<dbReference type="Gene3D" id="1.10.12.10">
    <property type="entry name" value="Lyase 2-enoyl-coa Hydratase, Chain A, domain 2"/>
    <property type="match status" value="1"/>
</dbReference>
<sequence>MTLRIEKEGKIAHLLIDRPDKRNAFNQAMWELLPELLADAMADDAIRVLMLHASRNDSAFCAGADIGEFATGSTDPEWRARNQAAIGRVQHELAQAPKPTIAIIDGDCVGGGCGIALACDMRVAGPKARFGITPSKLGLVYPLHDTKLLVDLVGPSQAKRILFTGQLLSAQQALDIGLITLLEDDPYAEAEALAATMVSVSSHSQMMSKSIIKRILDGQADDDAETSALFDSAFESDDFKEGVSAFMEKRKPEF</sequence>
<dbReference type="InterPro" id="IPR001753">
    <property type="entry name" value="Enoyl-CoA_hydra/iso"/>
</dbReference>
<name>A0ABP3KVI9_9SPHN</name>
<dbReference type="InterPro" id="IPR018376">
    <property type="entry name" value="Enoyl-CoA_hyd/isom_CS"/>
</dbReference>
<keyword evidence="4" id="KW-1185">Reference proteome</keyword>
<dbReference type="Proteomes" id="UP001500713">
    <property type="component" value="Unassembled WGS sequence"/>
</dbReference>
<evidence type="ECO:0000313" key="4">
    <source>
        <dbReference type="Proteomes" id="UP001500713"/>
    </source>
</evidence>
<evidence type="ECO:0000256" key="2">
    <source>
        <dbReference type="RuleBase" id="RU003707"/>
    </source>
</evidence>